<evidence type="ECO:0000256" key="1">
    <source>
        <dbReference type="SAM" id="MobiDB-lite"/>
    </source>
</evidence>
<dbReference type="SUPFAM" id="SSF53300">
    <property type="entry name" value="vWA-like"/>
    <property type="match status" value="1"/>
</dbReference>
<dbReference type="PANTHER" id="PTHR39338">
    <property type="entry name" value="BLL5662 PROTEIN-RELATED"/>
    <property type="match status" value="1"/>
</dbReference>
<gene>
    <name evidence="2" type="ORF">SAMN05444171_4658</name>
</gene>
<dbReference type="EMBL" id="FNTI01000001">
    <property type="protein sequence ID" value="SED63497.1"/>
    <property type="molecule type" value="Genomic_DNA"/>
</dbReference>
<dbReference type="PANTHER" id="PTHR39338:SF6">
    <property type="entry name" value="BLL5662 PROTEIN"/>
    <property type="match status" value="1"/>
</dbReference>
<dbReference type="OrthoDB" id="9790469at2"/>
<dbReference type="Pfam" id="PF05762">
    <property type="entry name" value="VWA_CoxE"/>
    <property type="match status" value="1"/>
</dbReference>
<dbReference type="InterPro" id="IPR011195">
    <property type="entry name" value="UCP010256"/>
</dbReference>
<feature type="compositionally biased region" description="Basic and acidic residues" evidence="1">
    <location>
        <begin position="139"/>
        <end position="152"/>
    </location>
</feature>
<dbReference type="CDD" id="cd00198">
    <property type="entry name" value="vWFA"/>
    <property type="match status" value="1"/>
</dbReference>
<evidence type="ECO:0000313" key="3">
    <source>
        <dbReference type="Proteomes" id="UP000183208"/>
    </source>
</evidence>
<proteinExistence type="predicted"/>
<dbReference type="InterPro" id="IPR036465">
    <property type="entry name" value="vWFA_dom_sf"/>
</dbReference>
<dbReference type="Gene3D" id="3.40.50.410">
    <property type="entry name" value="von Willebrand factor, type A domain"/>
    <property type="match status" value="1"/>
</dbReference>
<dbReference type="Proteomes" id="UP000183208">
    <property type="component" value="Unassembled WGS sequence"/>
</dbReference>
<dbReference type="InterPro" id="IPR008912">
    <property type="entry name" value="Uncharacterised_CoxE"/>
</dbReference>
<feature type="compositionally biased region" description="Polar residues" evidence="1">
    <location>
        <begin position="97"/>
        <end position="112"/>
    </location>
</feature>
<feature type="region of interest" description="Disordered" evidence="1">
    <location>
        <begin position="97"/>
        <end position="153"/>
    </location>
</feature>
<evidence type="ECO:0000313" key="2">
    <source>
        <dbReference type="EMBL" id="SED63497.1"/>
    </source>
</evidence>
<dbReference type="PIRSF" id="PIRSF010256">
    <property type="entry name" value="CoxE_vWa"/>
    <property type="match status" value="1"/>
</dbReference>
<sequence length="404" mass="44174">MSCCGAAPDINEVNEVSRLVSAKLAAFLKTLRGSGFAVGLAEGQDAASLMTAGYVAKPGLLRSAFKHLFSARKSDWEKFDGIFDAFWLGKRVRSRSTTTGSAKSAKNPSLKSLPNPRPEPRAGGDTAMDQIPSADGADDIDRSGEGRMEGASRADQLAEIDFRKMADPAQIEEAHAAAARLAQTMRTRLTRRDLARRRGYRLDLRRTIHGNISHGGVPITLVKRQRKEKPLRLVMLLDASGSMSMYTGVFLRFIHGVLDEFREAEAFLFHTRLAHVSDAMKEKDAARALDRLSIMAQGAGGGTRIGESLQTFNRWHAARVIHSRTVVMIVSDGYETGDAALLGREMAALGRRCRRIVWLNPMMAWEGYAPEAAGIKAALPHVDLYAPANTLKSLTALEPYLAKL</sequence>
<protein>
    <submittedName>
        <fullName evidence="2">Uncharacterized conserved protein, contains von Willebrand factor type A (VWA) domain</fullName>
    </submittedName>
</protein>
<organism evidence="2 3">
    <name type="scientific">Bradyrhizobium lablabi</name>
    <dbReference type="NCBI Taxonomy" id="722472"/>
    <lineage>
        <taxon>Bacteria</taxon>
        <taxon>Pseudomonadati</taxon>
        <taxon>Pseudomonadota</taxon>
        <taxon>Alphaproteobacteria</taxon>
        <taxon>Hyphomicrobiales</taxon>
        <taxon>Nitrobacteraceae</taxon>
        <taxon>Bradyrhizobium</taxon>
    </lineage>
</organism>
<reference evidence="2 3" key="1">
    <citation type="submission" date="2016-10" db="EMBL/GenBank/DDBJ databases">
        <authorList>
            <person name="de Groot N.N."/>
        </authorList>
    </citation>
    <scope>NUCLEOTIDE SEQUENCE [LARGE SCALE GENOMIC DNA]</scope>
    <source>
        <strain evidence="2 3">GAS522</strain>
    </source>
</reference>
<dbReference type="AlphaFoldDB" id="A0A1M7BYW7"/>
<accession>A0A1M7BYW7</accession>
<dbReference type="RefSeq" id="WP_074823926.1">
    <property type="nucleotide sequence ID" value="NZ_FNTI01000001.1"/>
</dbReference>
<name>A0A1M7BYW7_9BRAD</name>